<dbReference type="OrthoDB" id="9800226at2"/>
<dbReference type="AlphaFoldDB" id="A0A2P7SJP5"/>
<name>A0A2P7SJP5_9HYPH</name>
<evidence type="ECO:0000256" key="4">
    <source>
        <dbReference type="ARBA" id="ARBA00022475"/>
    </source>
</evidence>
<accession>A0A2P7SJP5</accession>
<feature type="transmembrane region" description="Helical" evidence="9">
    <location>
        <begin position="39"/>
        <end position="58"/>
    </location>
</feature>
<evidence type="ECO:0000256" key="1">
    <source>
        <dbReference type="ARBA" id="ARBA00004651"/>
    </source>
</evidence>
<evidence type="ECO:0000256" key="7">
    <source>
        <dbReference type="ARBA" id="ARBA00023136"/>
    </source>
</evidence>
<comment type="similarity">
    <text evidence="2 8">Belongs to the CPA3 antiporters (TC 2.A.63) subunit F family.</text>
</comment>
<keyword evidence="7 8" id="KW-0472">Membrane</keyword>
<protein>
    <submittedName>
        <fullName evidence="10">K+/H+ antiporter subunit F</fullName>
    </submittedName>
</protein>
<feature type="transmembrane region" description="Helical" evidence="9">
    <location>
        <begin position="6"/>
        <end position="27"/>
    </location>
</feature>
<feature type="transmembrane region" description="Helical" evidence="9">
    <location>
        <begin position="64"/>
        <end position="88"/>
    </location>
</feature>
<dbReference type="Proteomes" id="UP000240653">
    <property type="component" value="Unassembled WGS sequence"/>
</dbReference>
<comment type="caution">
    <text evidence="10">The sequence shown here is derived from an EMBL/GenBank/DDBJ whole genome shotgun (WGS) entry which is preliminary data.</text>
</comment>
<evidence type="ECO:0000256" key="2">
    <source>
        <dbReference type="ARBA" id="ARBA00009212"/>
    </source>
</evidence>
<keyword evidence="11" id="KW-1185">Reference proteome</keyword>
<evidence type="ECO:0000313" key="10">
    <source>
        <dbReference type="EMBL" id="PSJ62718.1"/>
    </source>
</evidence>
<dbReference type="Pfam" id="PF04066">
    <property type="entry name" value="MrpF_PhaF"/>
    <property type="match status" value="1"/>
</dbReference>
<evidence type="ECO:0000256" key="6">
    <source>
        <dbReference type="ARBA" id="ARBA00022989"/>
    </source>
</evidence>
<reference evidence="10 11" key="1">
    <citation type="submission" date="2018-03" db="EMBL/GenBank/DDBJ databases">
        <title>The draft genome of Mesorhizobium soli JCM 19897.</title>
        <authorList>
            <person name="Li L."/>
            <person name="Liu L."/>
            <person name="Liang L."/>
            <person name="Wang T."/>
            <person name="Zhang X."/>
        </authorList>
    </citation>
    <scope>NUCLEOTIDE SEQUENCE [LARGE SCALE GENOMIC DNA]</scope>
    <source>
        <strain evidence="10 11">JCM 19897</strain>
    </source>
</reference>
<evidence type="ECO:0000256" key="5">
    <source>
        <dbReference type="ARBA" id="ARBA00022692"/>
    </source>
</evidence>
<evidence type="ECO:0000256" key="8">
    <source>
        <dbReference type="PIRNR" id="PIRNR028784"/>
    </source>
</evidence>
<evidence type="ECO:0000256" key="3">
    <source>
        <dbReference type="ARBA" id="ARBA00022448"/>
    </source>
</evidence>
<keyword evidence="4 8" id="KW-1003">Cell membrane</keyword>
<proteinExistence type="inferred from homology"/>
<dbReference type="PANTHER" id="PTHR34702:SF1">
    <property type="entry name" value="NA(+)_H(+) ANTIPORTER SUBUNIT F"/>
    <property type="match status" value="1"/>
</dbReference>
<dbReference type="RefSeq" id="WP_106722617.1">
    <property type="nucleotide sequence ID" value="NZ_PXYL01000002.1"/>
</dbReference>
<keyword evidence="8" id="KW-0050">Antiport</keyword>
<evidence type="ECO:0000313" key="11">
    <source>
        <dbReference type="Proteomes" id="UP000240653"/>
    </source>
</evidence>
<keyword evidence="8" id="KW-0406">Ion transport</keyword>
<dbReference type="NCBIfam" id="NF004812">
    <property type="entry name" value="PRK06161.1"/>
    <property type="match status" value="1"/>
</dbReference>
<gene>
    <name evidence="10" type="ORF">C7I85_03695</name>
</gene>
<evidence type="ECO:0000256" key="9">
    <source>
        <dbReference type="SAM" id="Phobius"/>
    </source>
</evidence>
<dbReference type="PANTHER" id="PTHR34702">
    <property type="entry name" value="NA(+)/H(+) ANTIPORTER SUBUNIT F1"/>
    <property type="match status" value="1"/>
</dbReference>
<dbReference type="GO" id="GO:0005886">
    <property type="term" value="C:plasma membrane"/>
    <property type="evidence" value="ECO:0007669"/>
    <property type="project" value="UniProtKB-SubCell"/>
</dbReference>
<dbReference type="PIRSF" id="PIRSF028784">
    <property type="entry name" value="MrpF"/>
    <property type="match status" value="1"/>
</dbReference>
<keyword evidence="3 8" id="KW-0813">Transport</keyword>
<sequence length="94" mass="10055">MSAAIILVWSLTIAQILLGVAMAIAVFRMIVGPRAQDRVLALDAFYVAGMLMLVVLGIRTGSTLYFEVAVIIALLGCVSTIALAKFLMRGEVIE</sequence>
<dbReference type="GO" id="GO:0015385">
    <property type="term" value="F:sodium:proton antiporter activity"/>
    <property type="evidence" value="ECO:0007669"/>
    <property type="project" value="TreeGrafter"/>
</dbReference>
<comment type="subcellular location">
    <subcellularLocation>
        <location evidence="1 8">Cell membrane</location>
        <topology evidence="1 8">Multi-pass membrane protein</topology>
    </subcellularLocation>
</comment>
<keyword evidence="6 9" id="KW-1133">Transmembrane helix</keyword>
<organism evidence="10 11">
    <name type="scientific">Pseudaminobacter soli</name>
    <name type="common">ex Li et al. 2025</name>
    <dbReference type="NCBI Taxonomy" id="1295366"/>
    <lineage>
        <taxon>Bacteria</taxon>
        <taxon>Pseudomonadati</taxon>
        <taxon>Pseudomonadota</taxon>
        <taxon>Alphaproteobacteria</taxon>
        <taxon>Hyphomicrobiales</taxon>
        <taxon>Phyllobacteriaceae</taxon>
        <taxon>Pseudaminobacter</taxon>
    </lineage>
</organism>
<dbReference type="EMBL" id="PXYL01000002">
    <property type="protein sequence ID" value="PSJ62718.1"/>
    <property type="molecule type" value="Genomic_DNA"/>
</dbReference>
<dbReference type="InterPro" id="IPR007208">
    <property type="entry name" value="MrpF/PhaF-like"/>
</dbReference>
<keyword evidence="5 9" id="KW-0812">Transmembrane</keyword>